<sequence>MSSPAPQIISPKPSDEDARKEWIVSLMLTLSCRIALFRQAYPETSQSNVWRTATNIFKLELTYLSHTRDTDKARGIMDRVFIAAKDTALSMAAQ</sequence>
<gene>
    <name evidence="1" type="ORF">PG991_001271</name>
</gene>
<dbReference type="Proteomes" id="UP001396898">
    <property type="component" value="Unassembled WGS sequence"/>
</dbReference>
<proteinExistence type="predicted"/>
<reference evidence="1 2" key="1">
    <citation type="submission" date="2023-01" db="EMBL/GenBank/DDBJ databases">
        <title>Analysis of 21 Apiospora genomes using comparative genomics revels a genus with tremendous synthesis potential of carbohydrate active enzymes and secondary metabolites.</title>
        <authorList>
            <person name="Sorensen T."/>
        </authorList>
    </citation>
    <scope>NUCLEOTIDE SEQUENCE [LARGE SCALE GENOMIC DNA]</scope>
    <source>
        <strain evidence="1 2">CBS 20057</strain>
    </source>
</reference>
<comment type="caution">
    <text evidence="1">The sequence shown here is derived from an EMBL/GenBank/DDBJ whole genome shotgun (WGS) entry which is preliminary data.</text>
</comment>
<keyword evidence="2" id="KW-1185">Reference proteome</keyword>
<organism evidence="1 2">
    <name type="scientific">Apiospora marii</name>
    <dbReference type="NCBI Taxonomy" id="335849"/>
    <lineage>
        <taxon>Eukaryota</taxon>
        <taxon>Fungi</taxon>
        <taxon>Dikarya</taxon>
        <taxon>Ascomycota</taxon>
        <taxon>Pezizomycotina</taxon>
        <taxon>Sordariomycetes</taxon>
        <taxon>Xylariomycetidae</taxon>
        <taxon>Amphisphaeriales</taxon>
        <taxon>Apiosporaceae</taxon>
        <taxon>Apiospora</taxon>
    </lineage>
</organism>
<evidence type="ECO:0000313" key="1">
    <source>
        <dbReference type="EMBL" id="KAK8036957.1"/>
    </source>
</evidence>
<accession>A0ABR1SRM0</accession>
<dbReference type="EMBL" id="JAQQWI010000003">
    <property type="protein sequence ID" value="KAK8036957.1"/>
    <property type="molecule type" value="Genomic_DNA"/>
</dbReference>
<evidence type="ECO:0000313" key="2">
    <source>
        <dbReference type="Proteomes" id="UP001396898"/>
    </source>
</evidence>
<name>A0ABR1SRM0_9PEZI</name>
<evidence type="ECO:0008006" key="3">
    <source>
        <dbReference type="Google" id="ProtNLM"/>
    </source>
</evidence>
<protein>
    <recommendedName>
        <fullName evidence="3">PH domain-containing protein</fullName>
    </recommendedName>
</protein>